<organism evidence="3 4">
    <name type="scientific">Candidatus Pseudothioglobus singularis PS1</name>
    <dbReference type="NCBI Taxonomy" id="1125411"/>
    <lineage>
        <taxon>Bacteria</taxon>
        <taxon>Pseudomonadati</taxon>
        <taxon>Pseudomonadota</taxon>
        <taxon>Gammaproteobacteria</taxon>
        <taxon>Candidatus Pseudothioglobaceae</taxon>
        <taxon>Candidatus Pseudothioglobus</taxon>
    </lineage>
</organism>
<dbReference type="InterPro" id="IPR013096">
    <property type="entry name" value="Cupin_2"/>
</dbReference>
<dbReference type="CDD" id="cd00093">
    <property type="entry name" value="HTH_XRE"/>
    <property type="match status" value="1"/>
</dbReference>
<dbReference type="SUPFAM" id="SSF47413">
    <property type="entry name" value="lambda repressor-like DNA-binding domains"/>
    <property type="match status" value="1"/>
</dbReference>
<dbReference type="Pfam" id="PF01381">
    <property type="entry name" value="HTH_3"/>
    <property type="match status" value="1"/>
</dbReference>
<accession>A0A0M3T225</accession>
<keyword evidence="1" id="KW-0238">DNA-binding</keyword>
<dbReference type="InterPro" id="IPR011051">
    <property type="entry name" value="RmlC_Cupin_sf"/>
</dbReference>
<dbReference type="EMBL" id="CP006911">
    <property type="protein sequence ID" value="ALE02081.1"/>
    <property type="molecule type" value="Genomic_DNA"/>
</dbReference>
<reference evidence="3 4" key="1">
    <citation type="journal article" date="2015" name="Genome Announc.">
        <title>Genome Sequence of 'Candidatus Thioglobus singularis' Strain PS1, a Mixotroph from the SUP05 Clade of Marine Gammaproteobacteria.</title>
        <authorList>
            <person name="Marshall K.T."/>
            <person name="Morris R.M."/>
        </authorList>
    </citation>
    <scope>NUCLEOTIDE SEQUENCE [LARGE SCALE GENOMIC DNA]</scope>
    <source>
        <strain evidence="3 4">PS1</strain>
    </source>
</reference>
<dbReference type="SMART" id="SM00530">
    <property type="entry name" value="HTH_XRE"/>
    <property type="match status" value="1"/>
</dbReference>
<dbReference type="AlphaFoldDB" id="A0A0M3T225"/>
<dbReference type="PANTHER" id="PTHR46797:SF1">
    <property type="entry name" value="METHYLPHOSPHONATE SYNTHASE"/>
    <property type="match status" value="1"/>
</dbReference>
<dbReference type="Gene3D" id="1.10.260.40">
    <property type="entry name" value="lambda repressor-like DNA-binding domains"/>
    <property type="match status" value="1"/>
</dbReference>
<dbReference type="RefSeq" id="WP_053820298.1">
    <property type="nucleotide sequence ID" value="NZ_CP006911.1"/>
</dbReference>
<dbReference type="STRING" id="1125411.W908_05690"/>
<dbReference type="CDD" id="cd02209">
    <property type="entry name" value="cupin_XRE_C"/>
    <property type="match status" value="1"/>
</dbReference>
<evidence type="ECO:0000256" key="1">
    <source>
        <dbReference type="ARBA" id="ARBA00023125"/>
    </source>
</evidence>
<name>A0A0M3T225_9GAMM</name>
<dbReference type="GO" id="GO:0005829">
    <property type="term" value="C:cytosol"/>
    <property type="evidence" value="ECO:0007669"/>
    <property type="project" value="TreeGrafter"/>
</dbReference>
<protein>
    <submittedName>
        <fullName evidence="3">XRE family transcriptional regulator</fullName>
    </submittedName>
</protein>
<evidence type="ECO:0000313" key="4">
    <source>
        <dbReference type="Proteomes" id="UP000068905"/>
    </source>
</evidence>
<evidence type="ECO:0000313" key="3">
    <source>
        <dbReference type="EMBL" id="ALE02081.1"/>
    </source>
</evidence>
<evidence type="ECO:0000259" key="2">
    <source>
        <dbReference type="PROSITE" id="PS50943"/>
    </source>
</evidence>
<dbReference type="PANTHER" id="PTHR46797">
    <property type="entry name" value="HTH-TYPE TRANSCRIPTIONAL REGULATOR"/>
    <property type="match status" value="1"/>
</dbReference>
<dbReference type="Gene3D" id="2.60.120.10">
    <property type="entry name" value="Jelly Rolls"/>
    <property type="match status" value="1"/>
</dbReference>
<dbReference type="Proteomes" id="UP000068905">
    <property type="component" value="Chromosome"/>
</dbReference>
<dbReference type="KEGG" id="tsn:W908_05690"/>
<dbReference type="Pfam" id="PF07883">
    <property type="entry name" value="Cupin_2"/>
    <property type="match status" value="1"/>
</dbReference>
<dbReference type="OrthoDB" id="9805356at2"/>
<feature type="domain" description="HTH cro/C1-type" evidence="2">
    <location>
        <begin position="38"/>
        <end position="92"/>
    </location>
</feature>
<sequence length="216" mass="24063">MASTKNPPPKEKGVSIIDKNLPSFGSDKQLEASIGKQVRIARKNAGVTLQQLSKQSLLSASMLSKIENGQISASLKTIQLICHALNISITSLFKQHDKDVEPTFIKSGDGLTIERAGSDESRHYQLLGHTVGGSLNVEPCLITITSRDYEFPEFQHKGVEFIYMLKGQMDYYYGTKIYHFKKGDSLYFDSDKPHGPKKIISDECQFLTIICTNNSD</sequence>
<dbReference type="GO" id="GO:0003677">
    <property type="term" value="F:DNA binding"/>
    <property type="evidence" value="ECO:0007669"/>
    <property type="project" value="UniProtKB-KW"/>
</dbReference>
<dbReference type="PROSITE" id="PS50943">
    <property type="entry name" value="HTH_CROC1"/>
    <property type="match status" value="1"/>
</dbReference>
<dbReference type="InterPro" id="IPR010982">
    <property type="entry name" value="Lambda_DNA-bd_dom_sf"/>
</dbReference>
<keyword evidence="4" id="KW-1185">Reference proteome</keyword>
<gene>
    <name evidence="3" type="ORF">W908_05690</name>
</gene>
<dbReference type="InterPro" id="IPR014710">
    <property type="entry name" value="RmlC-like_jellyroll"/>
</dbReference>
<dbReference type="SUPFAM" id="SSF51182">
    <property type="entry name" value="RmlC-like cupins"/>
    <property type="match status" value="1"/>
</dbReference>
<dbReference type="InterPro" id="IPR001387">
    <property type="entry name" value="Cro/C1-type_HTH"/>
</dbReference>
<dbReference type="InterPro" id="IPR050807">
    <property type="entry name" value="TransReg_Diox_bact_type"/>
</dbReference>
<proteinExistence type="predicted"/>
<dbReference type="GO" id="GO:0003700">
    <property type="term" value="F:DNA-binding transcription factor activity"/>
    <property type="evidence" value="ECO:0007669"/>
    <property type="project" value="TreeGrafter"/>
</dbReference>